<dbReference type="EMBL" id="SDRB02000669">
    <property type="protein sequence ID" value="THG22800.1"/>
    <property type="molecule type" value="Genomic_DNA"/>
</dbReference>
<dbReference type="Pfam" id="PF24289">
    <property type="entry name" value="DUF7477"/>
    <property type="match status" value="1"/>
</dbReference>
<dbReference type="Proteomes" id="UP000306102">
    <property type="component" value="Unassembled WGS sequence"/>
</dbReference>
<organism evidence="2 3">
    <name type="scientific">Camellia sinensis var. sinensis</name>
    <name type="common">China tea</name>
    <dbReference type="NCBI Taxonomy" id="542762"/>
    <lineage>
        <taxon>Eukaryota</taxon>
        <taxon>Viridiplantae</taxon>
        <taxon>Streptophyta</taxon>
        <taxon>Embryophyta</taxon>
        <taxon>Tracheophyta</taxon>
        <taxon>Spermatophyta</taxon>
        <taxon>Magnoliopsida</taxon>
        <taxon>eudicotyledons</taxon>
        <taxon>Gunneridae</taxon>
        <taxon>Pentapetalae</taxon>
        <taxon>asterids</taxon>
        <taxon>Ericales</taxon>
        <taxon>Theaceae</taxon>
        <taxon>Camellia</taxon>
    </lineage>
</organism>
<proteinExistence type="predicted"/>
<dbReference type="InterPro" id="IPR055900">
    <property type="entry name" value="DUF7477"/>
</dbReference>
<evidence type="ECO:0000313" key="3">
    <source>
        <dbReference type="Proteomes" id="UP000306102"/>
    </source>
</evidence>
<accession>A0A4S4F072</accession>
<comment type="caution">
    <text evidence="2">The sequence shown here is derived from an EMBL/GenBank/DDBJ whole genome shotgun (WGS) entry which is preliminary data.</text>
</comment>
<evidence type="ECO:0000259" key="1">
    <source>
        <dbReference type="Pfam" id="PF24289"/>
    </source>
</evidence>
<evidence type="ECO:0000313" key="2">
    <source>
        <dbReference type="EMBL" id="THG22800.1"/>
    </source>
</evidence>
<protein>
    <recommendedName>
        <fullName evidence="1">DUF7477 domain-containing protein</fullName>
    </recommendedName>
</protein>
<reference evidence="2 3" key="1">
    <citation type="journal article" date="2018" name="Proc. Natl. Acad. Sci. U.S.A.">
        <title>Draft genome sequence of Camellia sinensis var. sinensis provides insights into the evolution of the tea genome and tea quality.</title>
        <authorList>
            <person name="Wei C."/>
            <person name="Yang H."/>
            <person name="Wang S."/>
            <person name="Zhao J."/>
            <person name="Liu C."/>
            <person name="Gao L."/>
            <person name="Xia E."/>
            <person name="Lu Y."/>
            <person name="Tai Y."/>
            <person name="She G."/>
            <person name="Sun J."/>
            <person name="Cao H."/>
            <person name="Tong W."/>
            <person name="Gao Q."/>
            <person name="Li Y."/>
            <person name="Deng W."/>
            <person name="Jiang X."/>
            <person name="Wang W."/>
            <person name="Chen Q."/>
            <person name="Zhang S."/>
            <person name="Li H."/>
            <person name="Wu J."/>
            <person name="Wang P."/>
            <person name="Li P."/>
            <person name="Shi C."/>
            <person name="Zheng F."/>
            <person name="Jian J."/>
            <person name="Huang B."/>
            <person name="Shan D."/>
            <person name="Shi M."/>
            <person name="Fang C."/>
            <person name="Yue Y."/>
            <person name="Li F."/>
            <person name="Li D."/>
            <person name="Wei S."/>
            <person name="Han B."/>
            <person name="Jiang C."/>
            <person name="Yin Y."/>
            <person name="Xia T."/>
            <person name="Zhang Z."/>
            <person name="Bennetzen J.L."/>
            <person name="Zhao S."/>
            <person name="Wan X."/>
        </authorList>
    </citation>
    <scope>NUCLEOTIDE SEQUENCE [LARGE SCALE GENOMIC DNA]</scope>
    <source>
        <strain evidence="3">cv. Shuchazao</strain>
        <tissue evidence="2">Leaf</tissue>
    </source>
</reference>
<dbReference type="AlphaFoldDB" id="A0A4S4F072"/>
<sequence length="130" mass="14872">MATSPEMMCCFCPAPLKQFLEIVINMKFDEEPNYFKQISLFEGLIGPNPAIRPINTDGAQKIVYQVGQKRSRLNIEEDEDGLPKKKVRLGVPATQWISIYNARQPMKQSVELNKIKEQPAYKGDFHLENS</sequence>
<keyword evidence="3" id="KW-1185">Reference proteome</keyword>
<gene>
    <name evidence="2" type="ORF">TEA_025645</name>
</gene>
<feature type="domain" description="DUF7477" evidence="1">
    <location>
        <begin position="65"/>
        <end position="115"/>
    </location>
</feature>
<dbReference type="STRING" id="542762.A0A4S4F072"/>
<name>A0A4S4F072_CAMSN</name>